<comment type="caution">
    <text evidence="1">The sequence shown here is derived from an EMBL/GenBank/DDBJ whole genome shotgun (WGS) entry which is preliminary data.</text>
</comment>
<protein>
    <submittedName>
        <fullName evidence="1">Uncharacterized protein</fullName>
    </submittedName>
</protein>
<evidence type="ECO:0000313" key="2">
    <source>
        <dbReference type="Proteomes" id="UP000827872"/>
    </source>
</evidence>
<dbReference type="Proteomes" id="UP000827872">
    <property type="component" value="Linkage Group LG13"/>
</dbReference>
<organism evidence="1 2">
    <name type="scientific">Sphaerodactylus townsendi</name>
    <dbReference type="NCBI Taxonomy" id="933632"/>
    <lineage>
        <taxon>Eukaryota</taxon>
        <taxon>Metazoa</taxon>
        <taxon>Chordata</taxon>
        <taxon>Craniata</taxon>
        <taxon>Vertebrata</taxon>
        <taxon>Euteleostomi</taxon>
        <taxon>Lepidosauria</taxon>
        <taxon>Squamata</taxon>
        <taxon>Bifurcata</taxon>
        <taxon>Gekkota</taxon>
        <taxon>Sphaerodactylidae</taxon>
        <taxon>Sphaerodactylus</taxon>
    </lineage>
</organism>
<accession>A0ACB8FZF7</accession>
<dbReference type="EMBL" id="CM037626">
    <property type="protein sequence ID" value="KAH8012496.1"/>
    <property type="molecule type" value="Genomic_DNA"/>
</dbReference>
<name>A0ACB8FZF7_9SAUR</name>
<sequence length="105" mass="11138">MGQSNCLELPNFPSPKTQTVTSLLHLVILFPQASAAAIGVERIPAEYFTKGCTTCARGVDVAAALVPSGSSAGPVSHHSSVNPKRDAQPFLFLLSCRGSRDWQNL</sequence>
<proteinExistence type="predicted"/>
<evidence type="ECO:0000313" key="1">
    <source>
        <dbReference type="EMBL" id="KAH8012496.1"/>
    </source>
</evidence>
<reference evidence="1" key="1">
    <citation type="submission" date="2021-08" db="EMBL/GenBank/DDBJ databases">
        <title>The first chromosome-level gecko genome reveals the dynamic sex chromosomes of Neotropical dwarf geckos (Sphaerodactylidae: Sphaerodactylus).</title>
        <authorList>
            <person name="Pinto B.J."/>
            <person name="Keating S.E."/>
            <person name="Gamble T."/>
        </authorList>
    </citation>
    <scope>NUCLEOTIDE SEQUENCE</scope>
    <source>
        <strain evidence="1">TG3544</strain>
    </source>
</reference>
<gene>
    <name evidence="1" type="ORF">K3G42_018279</name>
</gene>
<keyword evidence="2" id="KW-1185">Reference proteome</keyword>